<protein>
    <submittedName>
        <fullName evidence="2">BZ3500_MvSof-1268-A1-R1_Chr2-2g04991 protein</fullName>
    </submittedName>
</protein>
<feature type="region of interest" description="Disordered" evidence="1">
    <location>
        <begin position="1"/>
        <end position="38"/>
    </location>
</feature>
<dbReference type="EMBL" id="FMWP01000010">
    <property type="protein sequence ID" value="SCZ87525.1"/>
    <property type="molecule type" value="Genomic_DNA"/>
</dbReference>
<organism evidence="2 3">
    <name type="scientific">Microbotryum saponariae</name>
    <dbReference type="NCBI Taxonomy" id="289078"/>
    <lineage>
        <taxon>Eukaryota</taxon>
        <taxon>Fungi</taxon>
        <taxon>Dikarya</taxon>
        <taxon>Basidiomycota</taxon>
        <taxon>Pucciniomycotina</taxon>
        <taxon>Microbotryomycetes</taxon>
        <taxon>Microbotryales</taxon>
        <taxon>Microbotryaceae</taxon>
        <taxon>Microbotryum</taxon>
    </lineage>
</organism>
<name>A0A2X0M955_9BASI</name>
<evidence type="ECO:0000313" key="3">
    <source>
        <dbReference type="Proteomes" id="UP000249723"/>
    </source>
</evidence>
<keyword evidence="3" id="KW-1185">Reference proteome</keyword>
<accession>A0A2X0M955</accession>
<evidence type="ECO:0000256" key="1">
    <source>
        <dbReference type="SAM" id="MobiDB-lite"/>
    </source>
</evidence>
<reference evidence="3" key="1">
    <citation type="submission" date="2016-10" db="EMBL/GenBank/DDBJ databases">
        <authorList>
            <person name="Jeantristanb JTB J.-T."/>
            <person name="Ricardo R."/>
        </authorList>
    </citation>
    <scope>NUCLEOTIDE SEQUENCE [LARGE SCALE GENOMIC DNA]</scope>
</reference>
<dbReference type="AlphaFoldDB" id="A0A2X0M955"/>
<feature type="compositionally biased region" description="Polar residues" evidence="1">
    <location>
        <begin position="10"/>
        <end position="19"/>
    </location>
</feature>
<evidence type="ECO:0000313" key="2">
    <source>
        <dbReference type="EMBL" id="SCZ87525.1"/>
    </source>
</evidence>
<proteinExistence type="predicted"/>
<dbReference type="Proteomes" id="UP000249723">
    <property type="component" value="Unassembled WGS sequence"/>
</dbReference>
<sequence>MTSAAPLRHPTSSASTPQSVAFGRPLHPPRPGINSTPYSSCCSRGKVIRDGILEYIQTFAKASSGTNGDHGIVTACGPPSFHLSGTVFHRTGALTLAQPAKLRPFLPRSYPWTQASVLIPVSTSRGPRRSKPPLICSPHLMPCSTPTIVEFDEPSPHFLRTVHDVFQMTRPSLSSLPTGTESSTLPPSFVFKMQLLLSASMPVDREKKCNKAQGTLGTRFRVFDQLLTVLTTLHDLGLTIAIVRLEPRAIGSIATQAEGRLHVTERSASQQALGCNASGLGRSEVFLFFFFYFLASLNGPAPARTRVPASALHALESAVHCLFQVLPSRIIPAGPGGDYFVFRWNSASSRLYRPQVRDRRADI</sequence>
<gene>
    <name evidence="2" type="ORF">BZ3500_MVSOF-1268-A1-R1_CHR2-2G04991</name>
</gene>